<dbReference type="EMBL" id="NFLJ01000011">
    <property type="protein sequence ID" value="OUQ35040.1"/>
    <property type="molecule type" value="Genomic_DNA"/>
</dbReference>
<evidence type="ECO:0000313" key="2">
    <source>
        <dbReference type="Proteomes" id="UP000195305"/>
    </source>
</evidence>
<dbReference type="Proteomes" id="UP000195305">
    <property type="component" value="Unassembled WGS sequence"/>
</dbReference>
<dbReference type="PANTHER" id="PTHR30217:SF12">
    <property type="entry name" value="U32 FAMILY PEPTIDASE"/>
    <property type="match status" value="1"/>
</dbReference>
<sequence>MKLILSLNRKERLYDYVSMGIDTFILGCEYSFYAPYYYSLEDIKTICQQYPQCHFYVALNALYDEHDIETLKNYIDELSKLSIYGIIFEDFGVLQIVKDKQYSFDMMYAPETLNTNAMTLNVLKEQGVTSAQIARVIPLEEQLLIQQQVNMPLMLQVHGVEYIAASKRALLSNYQKASGLEFDKESQTRLTIQARNSDYAFHIYEDQKGTHIFSFTRLYMLDLLNQIHHFDYLYIETLMMSEEEAVEVASLYSDALKSFENHTYDRDVKAYMRLLYQLKTPLDRGFLFDQTVYKLEDVRKMDHEKNQSNH</sequence>
<organism evidence="1 2">
    <name type="scientific">Massilimicrobiota timonensis</name>
    <dbReference type="NCBI Taxonomy" id="1776392"/>
    <lineage>
        <taxon>Bacteria</taxon>
        <taxon>Bacillati</taxon>
        <taxon>Bacillota</taxon>
        <taxon>Erysipelotrichia</taxon>
        <taxon>Erysipelotrichales</taxon>
        <taxon>Erysipelotrichaceae</taxon>
        <taxon>Massilimicrobiota</taxon>
    </lineage>
</organism>
<dbReference type="RefSeq" id="WP_087357722.1">
    <property type="nucleotide sequence ID" value="NZ_AP031415.1"/>
</dbReference>
<comment type="caution">
    <text evidence="1">The sequence shown here is derived from an EMBL/GenBank/DDBJ whole genome shotgun (WGS) entry which is preliminary data.</text>
</comment>
<dbReference type="OrthoDB" id="9807498at2"/>
<keyword evidence="2" id="KW-1185">Reference proteome</keyword>
<dbReference type="Pfam" id="PF01136">
    <property type="entry name" value="Peptidase_U32"/>
    <property type="match status" value="1"/>
</dbReference>
<protein>
    <recommendedName>
        <fullName evidence="3">Peptidase U32</fullName>
    </recommendedName>
</protein>
<evidence type="ECO:0008006" key="3">
    <source>
        <dbReference type="Google" id="ProtNLM"/>
    </source>
</evidence>
<evidence type="ECO:0000313" key="1">
    <source>
        <dbReference type="EMBL" id="OUQ35040.1"/>
    </source>
</evidence>
<accession>A0A1Y4T068</accession>
<dbReference type="AlphaFoldDB" id="A0A1Y4T068"/>
<proteinExistence type="predicted"/>
<dbReference type="InterPro" id="IPR051454">
    <property type="entry name" value="RNA/ubiquinone_mod_enzymes"/>
</dbReference>
<dbReference type="InterPro" id="IPR001539">
    <property type="entry name" value="Peptidase_U32"/>
</dbReference>
<reference evidence="1 2" key="1">
    <citation type="journal article" date="2018" name="BMC Genomics">
        <title>Whole genome sequencing and function prediction of 133 gut anaerobes isolated from chicken caecum in pure cultures.</title>
        <authorList>
            <person name="Medvecky M."/>
            <person name="Cejkova D."/>
            <person name="Polansky O."/>
            <person name="Karasova D."/>
            <person name="Kubasova T."/>
            <person name="Cizek A."/>
            <person name="Rychlik I."/>
        </authorList>
    </citation>
    <scope>NUCLEOTIDE SEQUENCE [LARGE SCALE GENOMIC DNA]</scope>
    <source>
        <strain evidence="1 2">An13</strain>
    </source>
</reference>
<dbReference type="PANTHER" id="PTHR30217">
    <property type="entry name" value="PEPTIDASE U32 FAMILY"/>
    <property type="match status" value="1"/>
</dbReference>
<gene>
    <name evidence="1" type="ORF">B5E75_05110</name>
</gene>
<name>A0A1Y4T068_9FIRM</name>